<name>A0ABM0JMZ0_APLCA</name>
<dbReference type="InterPro" id="IPR003859">
    <property type="entry name" value="Galactosyl_T"/>
</dbReference>
<evidence type="ECO:0000256" key="9">
    <source>
        <dbReference type="ARBA" id="ARBA00023136"/>
    </source>
</evidence>
<evidence type="ECO:0000259" key="12">
    <source>
        <dbReference type="Pfam" id="PF02709"/>
    </source>
</evidence>
<keyword evidence="10 11" id="KW-0325">Glycoprotein</keyword>
<dbReference type="SUPFAM" id="SSF53448">
    <property type="entry name" value="Nucleotide-diphospho-sugar transferases"/>
    <property type="match status" value="1"/>
</dbReference>
<dbReference type="Proteomes" id="UP000694888">
    <property type="component" value="Unplaced"/>
</dbReference>
<keyword evidence="8 11" id="KW-1133">Transmembrane helix</keyword>
<feature type="domain" description="Galactosyltransferase C-terminal" evidence="12">
    <location>
        <begin position="186"/>
        <end position="262"/>
    </location>
</feature>
<evidence type="ECO:0000256" key="6">
    <source>
        <dbReference type="ARBA" id="ARBA00022692"/>
    </source>
</evidence>
<evidence type="ECO:0000256" key="1">
    <source>
        <dbReference type="ARBA" id="ARBA00004606"/>
    </source>
</evidence>
<keyword evidence="14" id="KW-1185">Reference proteome</keyword>
<evidence type="ECO:0000256" key="4">
    <source>
        <dbReference type="ARBA" id="ARBA00022676"/>
    </source>
</evidence>
<comment type="subcellular location">
    <subcellularLocation>
        <location evidence="1">Membrane</location>
        <topology evidence="1">Single-pass type II membrane protein</topology>
    </subcellularLocation>
</comment>
<accession>A0ABM0JMZ0</accession>
<feature type="domain" description="Galactosyltransferase N-terminal" evidence="13">
    <location>
        <begin position="58"/>
        <end position="182"/>
    </location>
</feature>
<protein>
    <recommendedName>
        <fullName evidence="11">Beta-1,4-galactosyltransferase</fullName>
        <ecNumber evidence="11">2.4.1.-</ecNumber>
    </recommendedName>
</protein>
<dbReference type="PANTHER" id="PTHR19300">
    <property type="entry name" value="BETA-1,4-GALACTOSYLTRANSFERASE"/>
    <property type="match status" value="1"/>
</dbReference>
<dbReference type="Pfam" id="PF13733">
    <property type="entry name" value="Glyco_transf_7N"/>
    <property type="match status" value="1"/>
</dbReference>
<evidence type="ECO:0000313" key="14">
    <source>
        <dbReference type="Proteomes" id="UP000694888"/>
    </source>
</evidence>
<keyword evidence="7 11" id="KW-0735">Signal-anchor</keyword>
<evidence type="ECO:0000256" key="3">
    <source>
        <dbReference type="ARBA" id="ARBA00005735"/>
    </source>
</evidence>
<proteinExistence type="inferred from homology"/>
<dbReference type="InterPro" id="IPR029044">
    <property type="entry name" value="Nucleotide-diphossugar_trans"/>
</dbReference>
<dbReference type="InterPro" id="IPR027995">
    <property type="entry name" value="Galactosyl_T_N"/>
</dbReference>
<dbReference type="GeneID" id="101860408"/>
<evidence type="ECO:0000313" key="15">
    <source>
        <dbReference type="RefSeq" id="XP_005097468.1"/>
    </source>
</evidence>
<dbReference type="CDD" id="cd00899">
    <property type="entry name" value="b4GalT"/>
    <property type="match status" value="1"/>
</dbReference>
<evidence type="ECO:0000256" key="11">
    <source>
        <dbReference type="RuleBase" id="RU368121"/>
    </source>
</evidence>
<dbReference type="PRINTS" id="PR02050">
    <property type="entry name" value="B14GALTRFASE"/>
</dbReference>
<evidence type="ECO:0000259" key="13">
    <source>
        <dbReference type="Pfam" id="PF13733"/>
    </source>
</evidence>
<dbReference type="Pfam" id="PF02709">
    <property type="entry name" value="Glyco_transf_7C"/>
    <property type="match status" value="1"/>
</dbReference>
<keyword evidence="5 11" id="KW-0808">Transferase</keyword>
<dbReference type="Gene3D" id="3.90.550.10">
    <property type="entry name" value="Spore Coat Polysaccharide Biosynthesis Protein SpsA, Chain A"/>
    <property type="match status" value="1"/>
</dbReference>
<gene>
    <name evidence="15" type="primary">LOC101860408</name>
</gene>
<evidence type="ECO:0000256" key="7">
    <source>
        <dbReference type="ARBA" id="ARBA00022968"/>
    </source>
</evidence>
<reference evidence="15" key="1">
    <citation type="submission" date="2025-08" db="UniProtKB">
        <authorList>
            <consortium name="RefSeq"/>
        </authorList>
    </citation>
    <scope>IDENTIFICATION</scope>
</reference>
<sequence>MRGIRIKYVAVQLAVAVYIGLIAFAMFNSCSHCAVTSPKTLMKGPAEGKCQLDWDSLGVREVHKSFVPTEELIQSENPAVKKGGAWAPTNCQPWQRVAIIIPYRDRVNSLLIFLRRIHRMLQAQKIHYRIILAEQAGTGQFNRGKLFNMGFLEAMKLDNFDCLVFHDVDLLPEDDRNLYLCDEHGRHLETATDDLRYHLKYYNYAGGVVAISVKNFKDINGYANGYWGWGNEDDDFSARITESGLLLTRPPELTGRYQMVPHPKNSRASSGNSMFFGWRTRWHSDGLNDPVGMNYSVVRVEEAALFTRVVADIGSPPPSSSVTWDRSKDVSLWWFLSFYYP</sequence>
<evidence type="ECO:0000256" key="5">
    <source>
        <dbReference type="ARBA" id="ARBA00022679"/>
    </source>
</evidence>
<organism evidence="14 15">
    <name type="scientific">Aplysia californica</name>
    <name type="common">California sea hare</name>
    <dbReference type="NCBI Taxonomy" id="6500"/>
    <lineage>
        <taxon>Eukaryota</taxon>
        <taxon>Metazoa</taxon>
        <taxon>Spiralia</taxon>
        <taxon>Lophotrochozoa</taxon>
        <taxon>Mollusca</taxon>
        <taxon>Gastropoda</taxon>
        <taxon>Heterobranchia</taxon>
        <taxon>Euthyneura</taxon>
        <taxon>Tectipleura</taxon>
        <taxon>Aplysiida</taxon>
        <taxon>Aplysioidea</taxon>
        <taxon>Aplysiidae</taxon>
        <taxon>Aplysia</taxon>
    </lineage>
</organism>
<keyword evidence="6 11" id="KW-0812">Transmembrane</keyword>
<evidence type="ECO:0000256" key="8">
    <source>
        <dbReference type="ARBA" id="ARBA00022989"/>
    </source>
</evidence>
<dbReference type="InterPro" id="IPR027791">
    <property type="entry name" value="Galactosyl_T_C"/>
</dbReference>
<dbReference type="PANTHER" id="PTHR19300:SF57">
    <property type="entry name" value="BETA-1,4-N-ACETYLGALACTOSAMINYLTRANSFERASE"/>
    <property type="match status" value="1"/>
</dbReference>
<evidence type="ECO:0000256" key="10">
    <source>
        <dbReference type="ARBA" id="ARBA00023180"/>
    </source>
</evidence>
<comment type="function">
    <text evidence="11">Catalyses the transfer of galactose onto proteins or lipids.</text>
</comment>
<feature type="transmembrane region" description="Helical" evidence="11">
    <location>
        <begin position="7"/>
        <end position="27"/>
    </location>
</feature>
<dbReference type="RefSeq" id="XP_005097468.1">
    <property type="nucleotide sequence ID" value="XM_005097411.3"/>
</dbReference>
<keyword evidence="4 11" id="KW-0328">Glycosyltransferase</keyword>
<evidence type="ECO:0000256" key="2">
    <source>
        <dbReference type="ARBA" id="ARBA00004922"/>
    </source>
</evidence>
<comment type="pathway">
    <text evidence="2 11">Protein modification; protein glycosylation.</text>
</comment>
<comment type="similarity">
    <text evidence="3 11">Belongs to the glycosyltransferase 7 family.</text>
</comment>
<dbReference type="EC" id="2.4.1.-" evidence="11"/>
<keyword evidence="9 11" id="KW-0472">Membrane</keyword>